<name>A0A1H9D3Y9_9ACTN</name>
<protein>
    <submittedName>
        <fullName evidence="4">DNA-binding transcriptional regulator, MarR family</fullName>
    </submittedName>
</protein>
<dbReference type="SMART" id="SM00347">
    <property type="entry name" value="HTH_MARR"/>
    <property type="match status" value="1"/>
</dbReference>
<evidence type="ECO:0000259" key="3">
    <source>
        <dbReference type="PROSITE" id="PS50995"/>
    </source>
</evidence>
<dbReference type="Gene3D" id="1.10.10.10">
    <property type="entry name" value="Winged helix-like DNA-binding domain superfamily/Winged helix DNA-binding domain"/>
    <property type="match status" value="1"/>
</dbReference>
<reference evidence="5" key="1">
    <citation type="submission" date="2016-10" db="EMBL/GenBank/DDBJ databases">
        <authorList>
            <person name="Varghese N."/>
            <person name="Submissions S."/>
        </authorList>
    </citation>
    <scope>NUCLEOTIDE SEQUENCE [LARGE SCALE GENOMIC DNA]</scope>
    <source>
        <strain evidence="5">CGMCC 4.6856</strain>
    </source>
</reference>
<dbReference type="InterPro" id="IPR036388">
    <property type="entry name" value="WH-like_DNA-bd_sf"/>
</dbReference>
<dbReference type="OrthoDB" id="9806864at2"/>
<evidence type="ECO:0000313" key="5">
    <source>
        <dbReference type="Proteomes" id="UP000198504"/>
    </source>
</evidence>
<evidence type="ECO:0000313" key="4">
    <source>
        <dbReference type="EMBL" id="SEQ08210.1"/>
    </source>
</evidence>
<evidence type="ECO:0000256" key="1">
    <source>
        <dbReference type="ARBA" id="ARBA00004496"/>
    </source>
</evidence>
<dbReference type="SUPFAM" id="SSF46785">
    <property type="entry name" value="Winged helix' DNA-binding domain"/>
    <property type="match status" value="1"/>
</dbReference>
<dbReference type="Proteomes" id="UP000198504">
    <property type="component" value="Unassembled WGS sequence"/>
</dbReference>
<proteinExistence type="predicted"/>
<dbReference type="InterPro" id="IPR036390">
    <property type="entry name" value="WH_DNA-bd_sf"/>
</dbReference>
<dbReference type="GO" id="GO:0006950">
    <property type="term" value="P:response to stress"/>
    <property type="evidence" value="ECO:0007669"/>
    <property type="project" value="TreeGrafter"/>
</dbReference>
<dbReference type="GO" id="GO:0003700">
    <property type="term" value="F:DNA-binding transcription factor activity"/>
    <property type="evidence" value="ECO:0007669"/>
    <property type="project" value="InterPro"/>
</dbReference>
<gene>
    <name evidence="4" type="ORF">SAMN05421756_102430</name>
</gene>
<evidence type="ECO:0000256" key="2">
    <source>
        <dbReference type="SAM" id="MobiDB-lite"/>
    </source>
</evidence>
<organism evidence="4 5">
    <name type="scientific">Microlunatus flavus</name>
    <dbReference type="NCBI Taxonomy" id="1036181"/>
    <lineage>
        <taxon>Bacteria</taxon>
        <taxon>Bacillati</taxon>
        <taxon>Actinomycetota</taxon>
        <taxon>Actinomycetes</taxon>
        <taxon>Propionibacteriales</taxon>
        <taxon>Propionibacteriaceae</taxon>
        <taxon>Microlunatus</taxon>
    </lineage>
</organism>
<keyword evidence="5" id="KW-1185">Reference proteome</keyword>
<accession>A0A1H9D3Y9</accession>
<dbReference type="PANTHER" id="PTHR33164">
    <property type="entry name" value="TRANSCRIPTIONAL REGULATOR, MARR FAMILY"/>
    <property type="match status" value="1"/>
</dbReference>
<dbReference type="GO" id="GO:0003677">
    <property type="term" value="F:DNA binding"/>
    <property type="evidence" value="ECO:0007669"/>
    <property type="project" value="UniProtKB-KW"/>
</dbReference>
<dbReference type="InterPro" id="IPR039422">
    <property type="entry name" value="MarR/SlyA-like"/>
</dbReference>
<feature type="domain" description="HTH marR-type" evidence="3">
    <location>
        <begin position="60"/>
        <end position="190"/>
    </location>
</feature>
<sequence length="204" mass="22018">MRRGPRRAVSAAAPVPPPGGAHRLRGLRADPLGPQEPGQAPLLVGGTTPRPGRAQSPGLDDQLCFALYAATNAVIRAYRPLLQAVGLTYPEYVVLMALWEADDVSVADVSARTQMPLGDLSPIVERLVETELVMRHGSRLRRGATRLTLTDRGRLLEERAVVAQHEVRCQTRLSTDDVAQLRGSLHDLTGTLQAAHPYQEAGTA</sequence>
<dbReference type="AlphaFoldDB" id="A0A1H9D3Y9"/>
<feature type="region of interest" description="Disordered" evidence="2">
    <location>
        <begin position="1"/>
        <end position="56"/>
    </location>
</feature>
<dbReference type="GO" id="GO:0005737">
    <property type="term" value="C:cytoplasm"/>
    <property type="evidence" value="ECO:0007669"/>
    <property type="project" value="UniProtKB-SubCell"/>
</dbReference>
<dbReference type="PANTHER" id="PTHR33164:SF5">
    <property type="entry name" value="ORGANIC HYDROPEROXIDE RESISTANCE TRANSCRIPTIONAL REGULATOR"/>
    <property type="match status" value="1"/>
</dbReference>
<dbReference type="RefSeq" id="WP_091178293.1">
    <property type="nucleotide sequence ID" value="NZ_FOFA01000002.1"/>
</dbReference>
<comment type="subcellular location">
    <subcellularLocation>
        <location evidence="1">Cytoplasm</location>
    </subcellularLocation>
</comment>
<dbReference type="PROSITE" id="PS50995">
    <property type="entry name" value="HTH_MARR_2"/>
    <property type="match status" value="1"/>
</dbReference>
<dbReference type="InterPro" id="IPR000835">
    <property type="entry name" value="HTH_MarR-typ"/>
</dbReference>
<dbReference type="EMBL" id="FOFA01000002">
    <property type="protein sequence ID" value="SEQ08210.1"/>
    <property type="molecule type" value="Genomic_DNA"/>
</dbReference>
<keyword evidence="4" id="KW-0238">DNA-binding</keyword>
<dbReference type="STRING" id="1036181.SAMN05421756_102430"/>